<dbReference type="PANTHER" id="PTHR18901:SF38">
    <property type="entry name" value="PSEUDOURIDINE-5'-PHOSPHATASE"/>
    <property type="match status" value="1"/>
</dbReference>
<keyword evidence="2" id="KW-1185">Reference proteome</keyword>
<proteinExistence type="predicted"/>
<dbReference type="EMBL" id="CP086719">
    <property type="protein sequence ID" value="WOO85027.1"/>
    <property type="molecule type" value="Genomic_DNA"/>
</dbReference>
<dbReference type="Gene3D" id="1.10.150.240">
    <property type="entry name" value="Putative phosphatase, domain 2"/>
    <property type="match status" value="1"/>
</dbReference>
<dbReference type="GO" id="GO:0016791">
    <property type="term" value="F:phosphatase activity"/>
    <property type="evidence" value="ECO:0007669"/>
    <property type="project" value="TreeGrafter"/>
</dbReference>
<dbReference type="InterPro" id="IPR036412">
    <property type="entry name" value="HAD-like_sf"/>
</dbReference>
<name>A0AAF0YER7_9TREE</name>
<dbReference type="InterPro" id="IPR023198">
    <property type="entry name" value="PGP-like_dom2"/>
</dbReference>
<dbReference type="FunFam" id="1.10.150.240:FF:000001">
    <property type="entry name" value="Haloacid dehalogenase-like hydrolase domain"/>
    <property type="match status" value="1"/>
</dbReference>
<dbReference type="GeneID" id="87811697"/>
<dbReference type="RefSeq" id="XP_062631053.1">
    <property type="nucleotide sequence ID" value="XM_062775069.1"/>
</dbReference>
<evidence type="ECO:0000313" key="1">
    <source>
        <dbReference type="EMBL" id="WOO85027.1"/>
    </source>
</evidence>
<dbReference type="SFLD" id="SFLDS00003">
    <property type="entry name" value="Haloacid_Dehalogenase"/>
    <property type="match status" value="1"/>
</dbReference>
<organism evidence="1 2">
    <name type="scientific">Vanrija pseudolonga</name>
    <dbReference type="NCBI Taxonomy" id="143232"/>
    <lineage>
        <taxon>Eukaryota</taxon>
        <taxon>Fungi</taxon>
        <taxon>Dikarya</taxon>
        <taxon>Basidiomycota</taxon>
        <taxon>Agaricomycotina</taxon>
        <taxon>Tremellomycetes</taxon>
        <taxon>Trichosporonales</taxon>
        <taxon>Trichosporonaceae</taxon>
        <taxon>Vanrija</taxon>
    </lineage>
</organism>
<dbReference type="SFLD" id="SFLDG01129">
    <property type="entry name" value="C1.5:_HAD__Beta-PGM__Phosphata"/>
    <property type="match status" value="1"/>
</dbReference>
<dbReference type="Gene3D" id="3.40.50.1000">
    <property type="entry name" value="HAD superfamily/HAD-like"/>
    <property type="match status" value="1"/>
</dbReference>
<evidence type="ECO:0000313" key="2">
    <source>
        <dbReference type="Proteomes" id="UP000827549"/>
    </source>
</evidence>
<dbReference type="Proteomes" id="UP000827549">
    <property type="component" value="Chromosome 6"/>
</dbReference>
<dbReference type="SUPFAM" id="SSF56784">
    <property type="entry name" value="HAD-like"/>
    <property type="match status" value="1"/>
</dbReference>
<dbReference type="Pfam" id="PF00702">
    <property type="entry name" value="Hydrolase"/>
    <property type="match status" value="1"/>
</dbReference>
<sequence length="264" mass="28916">MTAPTLRAKIEYVIFDMDGLLTTRSTDAQRIYTQVTNDILARYGLKMTWEIKAGLMGKVQREASEYLFSHFPGLEQKLSIDDYLTERIAMQDELFRRVPPMRGAVALVQSLHKAGVPIALATGSNKRNFELKTAHLPELFGLFDADAILTADSPEVRPGRGKPNPDIFLAAATKLGKDVGSPDAEPTAAQAAERARGLVFEDARPGVAAGVKAGMNVVWVPEPELLALEPDANFGAKQVLAHLEQWDPKEWGLPPVSFVVPDLK</sequence>
<reference evidence="1" key="1">
    <citation type="submission" date="2023-10" db="EMBL/GenBank/DDBJ databases">
        <authorList>
            <person name="Noh H."/>
        </authorList>
    </citation>
    <scope>NUCLEOTIDE SEQUENCE</scope>
    <source>
        <strain evidence="1">DUCC4014</strain>
    </source>
</reference>
<gene>
    <name evidence="1" type="primary">GPP2</name>
    <name evidence="1" type="ORF">LOC62_06G008532</name>
</gene>
<dbReference type="AlphaFoldDB" id="A0AAF0YER7"/>
<dbReference type="PANTHER" id="PTHR18901">
    <property type="entry name" value="2-DEOXYGLUCOSE-6-PHOSPHATE PHOSPHATASE 2"/>
    <property type="match status" value="1"/>
</dbReference>
<protein>
    <submittedName>
        <fullName evidence="1">(DL)-glycerol-3-phosphatase 2</fullName>
    </submittedName>
</protein>
<dbReference type="InterPro" id="IPR023214">
    <property type="entry name" value="HAD_sf"/>
</dbReference>
<accession>A0AAF0YER7</accession>